<dbReference type="InterPro" id="IPR014710">
    <property type="entry name" value="RmlC-like_jellyroll"/>
</dbReference>
<dbReference type="Gene3D" id="1.10.441.10">
    <property type="entry name" value="Phosphomannose Isomerase, domain 2"/>
    <property type="match status" value="1"/>
</dbReference>
<dbReference type="GO" id="GO:0005829">
    <property type="term" value="C:cytosol"/>
    <property type="evidence" value="ECO:0007669"/>
    <property type="project" value="TreeGrafter"/>
</dbReference>
<protein>
    <submittedName>
        <fullName evidence="3">Mannose-6-phosphate isomerase</fullName>
    </submittedName>
</protein>
<dbReference type="AlphaFoldDB" id="A0A0R3WY24"/>
<dbReference type="OrthoDB" id="6605218at2759"/>
<dbReference type="GO" id="GO:0009298">
    <property type="term" value="P:GDP-mannose biosynthetic process"/>
    <property type="evidence" value="ECO:0007669"/>
    <property type="project" value="UniProtKB-UniPathway"/>
</dbReference>
<dbReference type="PANTHER" id="PTHR10309">
    <property type="entry name" value="MANNOSE-6-PHOSPHATE ISOMERASE"/>
    <property type="match status" value="1"/>
</dbReference>
<reference evidence="1 2" key="2">
    <citation type="submission" date="2018-11" db="EMBL/GenBank/DDBJ databases">
        <authorList>
            <consortium name="Pathogen Informatics"/>
        </authorList>
    </citation>
    <scope>NUCLEOTIDE SEQUENCE [LARGE SCALE GENOMIC DNA]</scope>
</reference>
<organism evidence="3">
    <name type="scientific">Hydatigena taeniaeformis</name>
    <name type="common">Feline tapeworm</name>
    <name type="synonym">Taenia taeniaeformis</name>
    <dbReference type="NCBI Taxonomy" id="6205"/>
    <lineage>
        <taxon>Eukaryota</taxon>
        <taxon>Metazoa</taxon>
        <taxon>Spiralia</taxon>
        <taxon>Lophotrochozoa</taxon>
        <taxon>Platyhelminthes</taxon>
        <taxon>Cestoda</taxon>
        <taxon>Eucestoda</taxon>
        <taxon>Cyclophyllidea</taxon>
        <taxon>Taeniidae</taxon>
        <taxon>Hydatigera</taxon>
    </lineage>
</organism>
<dbReference type="PANTHER" id="PTHR10309:SF0">
    <property type="entry name" value="MANNOSE-6-PHOSPHATE ISOMERASE"/>
    <property type="match status" value="1"/>
</dbReference>
<dbReference type="InterPro" id="IPR011051">
    <property type="entry name" value="RmlC_Cupin_sf"/>
</dbReference>
<keyword evidence="2" id="KW-1185">Reference proteome</keyword>
<evidence type="ECO:0000313" key="1">
    <source>
        <dbReference type="EMBL" id="VDM27387.1"/>
    </source>
</evidence>
<dbReference type="EMBL" id="UYWX01008396">
    <property type="protein sequence ID" value="VDM27387.1"/>
    <property type="molecule type" value="Genomic_DNA"/>
</dbReference>
<proteinExistence type="predicted"/>
<dbReference type="GO" id="GO:0004476">
    <property type="term" value="F:mannose-6-phosphate isomerase activity"/>
    <property type="evidence" value="ECO:0007669"/>
    <property type="project" value="InterPro"/>
</dbReference>
<dbReference type="InterPro" id="IPR016305">
    <property type="entry name" value="Mannose-6-P_Isomerase"/>
</dbReference>
<dbReference type="Proteomes" id="UP000274429">
    <property type="component" value="Unassembled WGS sequence"/>
</dbReference>
<dbReference type="Gene3D" id="2.60.120.10">
    <property type="entry name" value="Jelly Rolls"/>
    <property type="match status" value="1"/>
</dbReference>
<dbReference type="WBParaSite" id="TTAC_0000566401-mRNA-1">
    <property type="protein sequence ID" value="TTAC_0000566401-mRNA-1"/>
    <property type="gene ID" value="TTAC_0000566401"/>
</dbReference>
<evidence type="ECO:0000313" key="3">
    <source>
        <dbReference type="WBParaSite" id="TTAC_0000566401-mRNA-1"/>
    </source>
</evidence>
<name>A0A0R3WY24_HYDTA</name>
<dbReference type="SUPFAM" id="SSF51182">
    <property type="entry name" value="RmlC-like cupins"/>
    <property type="match status" value="1"/>
</dbReference>
<accession>A0A0R3WY24</accession>
<sequence>MANSDNVVRAGLTPKFKDVDRLLEMLDYNSAVSSPADSLQFCATQSTPTPEGVSMKSFIPPVSEFAVDMIQFDDESRGFSLPQVPTASILLVLQGQGVISCTIAGGTASQELKFGPGFVYFVSADMIVNLISKADRRGSLLAFRAYVNRR</sequence>
<evidence type="ECO:0000313" key="2">
    <source>
        <dbReference type="Proteomes" id="UP000274429"/>
    </source>
</evidence>
<gene>
    <name evidence="1" type="ORF">TTAC_LOCUS5649</name>
</gene>
<reference evidence="3" key="1">
    <citation type="submission" date="2017-02" db="UniProtKB">
        <authorList>
            <consortium name="WormBaseParasite"/>
        </authorList>
    </citation>
    <scope>IDENTIFICATION</scope>
</reference>
<dbReference type="STRING" id="6205.A0A0R3WY24"/>
<dbReference type="UniPathway" id="UPA00126">
    <property type="reaction ID" value="UER00423"/>
</dbReference>